<reference evidence="13 14" key="2">
    <citation type="submission" date="2024-05" db="EMBL/GenBank/DDBJ databases">
        <authorList>
            <person name="Chen Y."/>
            <person name="Shah S."/>
            <person name="Dougan E. K."/>
            <person name="Thang M."/>
            <person name="Chan C."/>
        </authorList>
    </citation>
    <scope>NUCLEOTIDE SEQUENCE [LARGE SCALE GENOMIC DNA]</scope>
</reference>
<dbReference type="SUPFAM" id="SSF57850">
    <property type="entry name" value="RING/U-box"/>
    <property type="match status" value="1"/>
</dbReference>
<dbReference type="Pfam" id="PF12906">
    <property type="entry name" value="RINGv"/>
    <property type="match status" value="1"/>
</dbReference>
<evidence type="ECO:0000256" key="5">
    <source>
        <dbReference type="ARBA" id="ARBA00022771"/>
    </source>
</evidence>
<name>A0A9P1GQG3_9DINO</name>
<feature type="transmembrane region" description="Helical" evidence="10">
    <location>
        <begin position="20"/>
        <end position="39"/>
    </location>
</feature>
<dbReference type="EMBL" id="CAMXCT030006723">
    <property type="protein sequence ID" value="CAL4806283.1"/>
    <property type="molecule type" value="Genomic_DNA"/>
</dbReference>
<dbReference type="InterPro" id="IPR013083">
    <property type="entry name" value="Znf_RING/FYVE/PHD"/>
</dbReference>
<dbReference type="SMART" id="SM00744">
    <property type="entry name" value="RINGv"/>
    <property type="match status" value="1"/>
</dbReference>
<dbReference type="Gene3D" id="3.30.40.10">
    <property type="entry name" value="Zinc/RING finger domain, C3HC4 (zinc finger)"/>
    <property type="match status" value="1"/>
</dbReference>
<evidence type="ECO:0000256" key="9">
    <source>
        <dbReference type="ARBA" id="ARBA00023136"/>
    </source>
</evidence>
<dbReference type="GO" id="GO:0004842">
    <property type="term" value="F:ubiquitin-protein transferase activity"/>
    <property type="evidence" value="ECO:0007669"/>
    <property type="project" value="TreeGrafter"/>
</dbReference>
<accession>A0A9P1GQG3</accession>
<evidence type="ECO:0000256" key="8">
    <source>
        <dbReference type="ARBA" id="ARBA00022989"/>
    </source>
</evidence>
<organism evidence="12">
    <name type="scientific">Cladocopium goreaui</name>
    <dbReference type="NCBI Taxonomy" id="2562237"/>
    <lineage>
        <taxon>Eukaryota</taxon>
        <taxon>Sar</taxon>
        <taxon>Alveolata</taxon>
        <taxon>Dinophyceae</taxon>
        <taxon>Suessiales</taxon>
        <taxon>Symbiodiniaceae</taxon>
        <taxon>Cladocopium</taxon>
    </lineage>
</organism>
<evidence type="ECO:0000256" key="6">
    <source>
        <dbReference type="ARBA" id="ARBA00022786"/>
    </source>
</evidence>
<feature type="domain" description="RING-CH-type" evidence="11">
    <location>
        <begin position="68"/>
        <end position="129"/>
    </location>
</feature>
<keyword evidence="5" id="KW-0863">Zinc-finger</keyword>
<dbReference type="PROSITE" id="PS51292">
    <property type="entry name" value="ZF_RING_CH"/>
    <property type="match status" value="1"/>
</dbReference>
<dbReference type="GO" id="GO:0016020">
    <property type="term" value="C:membrane"/>
    <property type="evidence" value="ECO:0007669"/>
    <property type="project" value="UniProtKB-SubCell"/>
</dbReference>
<dbReference type="EMBL" id="CAMXCT010006723">
    <property type="protein sequence ID" value="CAI4018971.1"/>
    <property type="molecule type" value="Genomic_DNA"/>
</dbReference>
<dbReference type="InterPro" id="IPR011016">
    <property type="entry name" value="Znf_RING-CH"/>
</dbReference>
<evidence type="ECO:0000256" key="7">
    <source>
        <dbReference type="ARBA" id="ARBA00022833"/>
    </source>
</evidence>
<evidence type="ECO:0000256" key="1">
    <source>
        <dbReference type="ARBA" id="ARBA00004141"/>
    </source>
</evidence>
<feature type="transmembrane region" description="Helical" evidence="10">
    <location>
        <begin position="204"/>
        <end position="225"/>
    </location>
</feature>
<keyword evidence="7" id="KW-0862">Zinc</keyword>
<dbReference type="AlphaFoldDB" id="A0A9P1GQG3"/>
<gene>
    <name evidence="12" type="ORF">C1SCF055_LOCUS43500</name>
</gene>
<evidence type="ECO:0000256" key="10">
    <source>
        <dbReference type="SAM" id="Phobius"/>
    </source>
</evidence>
<keyword evidence="2 13" id="KW-0808">Transferase</keyword>
<reference evidence="12" key="1">
    <citation type="submission" date="2022-10" db="EMBL/GenBank/DDBJ databases">
        <authorList>
            <person name="Chen Y."/>
            <person name="Dougan E. K."/>
            <person name="Chan C."/>
            <person name="Rhodes N."/>
            <person name="Thang M."/>
        </authorList>
    </citation>
    <scope>NUCLEOTIDE SEQUENCE</scope>
</reference>
<comment type="caution">
    <text evidence="12">The sequence shown here is derived from an EMBL/GenBank/DDBJ whole genome shotgun (WGS) entry which is preliminary data.</text>
</comment>
<keyword evidence="6" id="KW-0833">Ubl conjugation pathway</keyword>
<keyword evidence="8 10" id="KW-1133">Transmembrane helix</keyword>
<evidence type="ECO:0000313" key="12">
    <source>
        <dbReference type="EMBL" id="CAI4018971.1"/>
    </source>
</evidence>
<keyword evidence="9 10" id="KW-0472">Membrane</keyword>
<feature type="transmembrane region" description="Helical" evidence="10">
    <location>
        <begin position="158"/>
        <end position="174"/>
    </location>
</feature>
<dbReference type="GO" id="GO:0008270">
    <property type="term" value="F:zinc ion binding"/>
    <property type="evidence" value="ECO:0007669"/>
    <property type="project" value="UniProtKB-KW"/>
</dbReference>
<protein>
    <submittedName>
        <fullName evidence="13">E3 ubiquitin-protein ligase MARCHF3 (Membrane-associated RING finger protein 3) (Membrane-associated RING-CH protein III) (MARCH-III) (RING-type E3 ubiquitin transferase MARCHF3)</fullName>
    </submittedName>
</protein>
<dbReference type="PANTHER" id="PTHR46065">
    <property type="entry name" value="E3 UBIQUITIN-PROTEIN LIGASE MARCH 2/3 FAMILY MEMBER"/>
    <property type="match status" value="1"/>
</dbReference>
<dbReference type="Proteomes" id="UP001152797">
    <property type="component" value="Unassembled WGS sequence"/>
</dbReference>
<comment type="subcellular location">
    <subcellularLocation>
        <location evidence="1">Membrane</location>
        <topology evidence="1">Multi-pass membrane protein</topology>
    </subcellularLocation>
</comment>
<evidence type="ECO:0000256" key="4">
    <source>
        <dbReference type="ARBA" id="ARBA00022723"/>
    </source>
</evidence>
<keyword evidence="4" id="KW-0479">Metal-binding</keyword>
<evidence type="ECO:0000256" key="2">
    <source>
        <dbReference type="ARBA" id="ARBA00022679"/>
    </source>
</evidence>
<dbReference type="EMBL" id="CAMXCT020006723">
    <property type="protein sequence ID" value="CAL1172346.1"/>
    <property type="molecule type" value="Genomic_DNA"/>
</dbReference>
<evidence type="ECO:0000313" key="13">
    <source>
        <dbReference type="EMBL" id="CAL4806283.1"/>
    </source>
</evidence>
<keyword evidence="3 10" id="KW-0812">Transmembrane</keyword>
<evidence type="ECO:0000313" key="14">
    <source>
        <dbReference type="Proteomes" id="UP001152797"/>
    </source>
</evidence>
<proteinExistence type="predicted"/>
<dbReference type="GO" id="GO:0016567">
    <property type="term" value="P:protein ubiquitination"/>
    <property type="evidence" value="ECO:0007669"/>
    <property type="project" value="TreeGrafter"/>
</dbReference>
<dbReference type="PANTHER" id="PTHR46065:SF3">
    <property type="entry name" value="FI20425P1"/>
    <property type="match status" value="1"/>
</dbReference>
<keyword evidence="14" id="KW-1185">Reference proteome</keyword>
<sequence length="226" mass="25785">MELGPRDMSPERLEFIAKVYGLLGTMLSATFIIVYFFLIPRITPRRYPWTFSLLPPLRRREMSKELQTAADEDGVCRICQEKGQKDDLGVFCECRGSLALCHQTCLEKWRFASRACDHCEICLAAYSVEDDSNQLLLLLRRVRTWLAQQDNQSTIHRFFLYGATAACVWAWLWTSRECDGKTPKLSEMLSSCTSDASFSGWLRATVGAAGIGLLVRGVTFWLHLLR</sequence>
<evidence type="ECO:0000259" key="11">
    <source>
        <dbReference type="PROSITE" id="PS51292"/>
    </source>
</evidence>
<dbReference type="OrthoDB" id="6497307at2759"/>
<evidence type="ECO:0000256" key="3">
    <source>
        <dbReference type="ARBA" id="ARBA00022692"/>
    </source>
</evidence>